<dbReference type="InterPro" id="IPR036397">
    <property type="entry name" value="RNaseH_sf"/>
</dbReference>
<dbReference type="AlphaFoldDB" id="A0A834H036"/>
<dbReference type="InterPro" id="IPR051132">
    <property type="entry name" value="3-5_Exonuclease_domain"/>
</dbReference>
<keyword evidence="5" id="KW-1185">Reference proteome</keyword>
<keyword evidence="1" id="KW-0540">Nuclease</keyword>
<sequence>MAISITEDYPRVSQNHLRFTIDVHGTPCATTVTSDPEVVRKWLRKTLYRYARFRHRLVVGLGVQWRPASYRGEKPPAATLQLCVGRRCLIFQLRHSPTVPNLLRHFLKDPNYTFVGMGNHSDAEKLLESSEHELEMARKPVNLSRHAVSRHDGRRLDARASRETIVRECLGYDVDFNTRIGRSDWEKYELDDEQILYAAVDAYCSFLIGKDLRAWEFVNICTAIWTQEQDLWAQEAQEQEQNFWEDLWAQEAREQDQNFWEDLCAQEAREQDQNFWEDLWAQEAREQDQNFWEDLCAQEAQEQDL</sequence>
<dbReference type="InterPro" id="IPR012337">
    <property type="entry name" value="RNaseH-like_sf"/>
</dbReference>
<dbReference type="GO" id="GO:0005737">
    <property type="term" value="C:cytoplasm"/>
    <property type="evidence" value="ECO:0007669"/>
    <property type="project" value="TreeGrafter"/>
</dbReference>
<dbReference type="GO" id="GO:0005634">
    <property type="term" value="C:nucleus"/>
    <property type="evidence" value="ECO:0007669"/>
    <property type="project" value="TreeGrafter"/>
</dbReference>
<organism evidence="4 5">
    <name type="scientific">Rhododendron simsii</name>
    <name type="common">Sims's rhododendron</name>
    <dbReference type="NCBI Taxonomy" id="118357"/>
    <lineage>
        <taxon>Eukaryota</taxon>
        <taxon>Viridiplantae</taxon>
        <taxon>Streptophyta</taxon>
        <taxon>Embryophyta</taxon>
        <taxon>Tracheophyta</taxon>
        <taxon>Spermatophyta</taxon>
        <taxon>Magnoliopsida</taxon>
        <taxon>eudicotyledons</taxon>
        <taxon>Gunneridae</taxon>
        <taxon>Pentapetalae</taxon>
        <taxon>asterids</taxon>
        <taxon>Ericales</taxon>
        <taxon>Ericaceae</taxon>
        <taxon>Ericoideae</taxon>
        <taxon>Rhodoreae</taxon>
        <taxon>Rhododendron</taxon>
    </lineage>
</organism>
<comment type="caution">
    <text evidence="4">The sequence shown here is derived from an EMBL/GenBank/DDBJ whole genome shotgun (WGS) entry which is preliminary data.</text>
</comment>
<dbReference type="GO" id="GO:0003676">
    <property type="term" value="F:nucleic acid binding"/>
    <property type="evidence" value="ECO:0007669"/>
    <property type="project" value="InterPro"/>
</dbReference>
<dbReference type="CDD" id="cd06141">
    <property type="entry name" value="WRN_exo"/>
    <property type="match status" value="1"/>
</dbReference>
<reference evidence="4" key="1">
    <citation type="submission" date="2019-11" db="EMBL/GenBank/DDBJ databases">
        <authorList>
            <person name="Liu Y."/>
            <person name="Hou J."/>
            <person name="Li T.-Q."/>
            <person name="Guan C.-H."/>
            <person name="Wu X."/>
            <person name="Wu H.-Z."/>
            <person name="Ling F."/>
            <person name="Zhang R."/>
            <person name="Shi X.-G."/>
            <person name="Ren J.-P."/>
            <person name="Chen E.-F."/>
            <person name="Sun J.-M."/>
        </authorList>
    </citation>
    <scope>NUCLEOTIDE SEQUENCE</scope>
    <source>
        <strain evidence="4">Adult_tree_wgs_1</strain>
        <tissue evidence="4">Leaves</tissue>
    </source>
</reference>
<dbReference type="SMART" id="SM00474">
    <property type="entry name" value="35EXOc"/>
    <property type="match status" value="1"/>
</dbReference>
<dbReference type="InterPro" id="IPR002562">
    <property type="entry name" value="3'-5'_exonuclease_dom"/>
</dbReference>
<evidence type="ECO:0000256" key="1">
    <source>
        <dbReference type="ARBA" id="ARBA00022722"/>
    </source>
</evidence>
<dbReference type="EMBL" id="WJXA01000004">
    <property type="protein sequence ID" value="KAF7144526.1"/>
    <property type="molecule type" value="Genomic_DNA"/>
</dbReference>
<evidence type="ECO:0000313" key="4">
    <source>
        <dbReference type="EMBL" id="KAF7144526.1"/>
    </source>
</evidence>
<dbReference type="Proteomes" id="UP000626092">
    <property type="component" value="Unassembled WGS sequence"/>
</dbReference>
<proteinExistence type="predicted"/>
<gene>
    <name evidence="4" type="ORF">RHSIM_Rhsim04G0240800</name>
</gene>
<evidence type="ECO:0000313" key="5">
    <source>
        <dbReference type="Proteomes" id="UP000626092"/>
    </source>
</evidence>
<accession>A0A834H036</accession>
<protein>
    <recommendedName>
        <fullName evidence="3">3'-5' exonuclease domain-containing protein</fullName>
    </recommendedName>
</protein>
<evidence type="ECO:0000256" key="2">
    <source>
        <dbReference type="ARBA" id="ARBA00022801"/>
    </source>
</evidence>
<feature type="domain" description="3'-5' exonuclease" evidence="3">
    <location>
        <begin position="30"/>
        <end position="217"/>
    </location>
</feature>
<dbReference type="Pfam" id="PF01612">
    <property type="entry name" value="DNA_pol_A_exo1"/>
    <property type="match status" value="1"/>
</dbReference>
<dbReference type="GO" id="GO:0006139">
    <property type="term" value="P:nucleobase-containing compound metabolic process"/>
    <property type="evidence" value="ECO:0007669"/>
    <property type="project" value="InterPro"/>
</dbReference>
<dbReference type="SUPFAM" id="SSF53098">
    <property type="entry name" value="Ribonuclease H-like"/>
    <property type="match status" value="1"/>
</dbReference>
<dbReference type="GO" id="GO:0008408">
    <property type="term" value="F:3'-5' exonuclease activity"/>
    <property type="evidence" value="ECO:0007669"/>
    <property type="project" value="InterPro"/>
</dbReference>
<name>A0A834H036_RHOSS</name>
<dbReference type="PANTHER" id="PTHR13620">
    <property type="entry name" value="3-5 EXONUCLEASE"/>
    <property type="match status" value="1"/>
</dbReference>
<evidence type="ECO:0000259" key="3">
    <source>
        <dbReference type="SMART" id="SM00474"/>
    </source>
</evidence>
<dbReference type="Gene3D" id="3.30.420.10">
    <property type="entry name" value="Ribonuclease H-like superfamily/Ribonuclease H"/>
    <property type="match status" value="1"/>
</dbReference>
<dbReference type="OrthoDB" id="10261556at2759"/>
<dbReference type="PANTHER" id="PTHR13620:SF59">
    <property type="entry name" value="POLYNUCLEOTIDYL TRANSFERASE, RIBONUCLEASE H-LIKE SUPERFAMILY PROTEIN"/>
    <property type="match status" value="1"/>
</dbReference>
<keyword evidence="2" id="KW-0378">Hydrolase</keyword>